<protein>
    <recommendedName>
        <fullName evidence="3">Ricin B lectin domain-containing protein</fullName>
    </recommendedName>
</protein>
<dbReference type="Proteomes" id="UP000078561">
    <property type="component" value="Unassembled WGS sequence"/>
</dbReference>
<dbReference type="InterPro" id="IPR035992">
    <property type="entry name" value="Ricin_B-like_lectins"/>
</dbReference>
<reference evidence="1" key="1">
    <citation type="submission" date="2016-04" db="EMBL/GenBank/DDBJ databases">
        <authorList>
            <person name="Evans L.H."/>
            <person name="Alamgir A."/>
            <person name="Owens N."/>
            <person name="Weber N.D."/>
            <person name="Virtaneva K."/>
            <person name="Barbian K."/>
            <person name="Babar A."/>
            <person name="Rosenke K."/>
        </authorList>
    </citation>
    <scope>NUCLEOTIDE SEQUENCE [LARGE SCALE GENOMIC DNA]</scope>
    <source>
        <strain evidence="1">CBS 101.48</strain>
    </source>
</reference>
<dbReference type="OrthoDB" id="9895617at2759"/>
<dbReference type="STRING" id="4829.A0A163ITP8"/>
<keyword evidence="2" id="KW-1185">Reference proteome</keyword>
<evidence type="ECO:0000313" key="2">
    <source>
        <dbReference type="Proteomes" id="UP000078561"/>
    </source>
</evidence>
<evidence type="ECO:0008006" key="3">
    <source>
        <dbReference type="Google" id="ProtNLM"/>
    </source>
</evidence>
<name>A0A163ITP8_ABSGL</name>
<dbReference type="AlphaFoldDB" id="A0A163ITP8"/>
<evidence type="ECO:0000313" key="1">
    <source>
        <dbReference type="EMBL" id="SAL95265.1"/>
    </source>
</evidence>
<accession>A0A163ITP8</accession>
<dbReference type="Gene3D" id="2.80.10.50">
    <property type="match status" value="1"/>
</dbReference>
<organism evidence="1">
    <name type="scientific">Absidia glauca</name>
    <name type="common">Pin mould</name>
    <dbReference type="NCBI Taxonomy" id="4829"/>
    <lineage>
        <taxon>Eukaryota</taxon>
        <taxon>Fungi</taxon>
        <taxon>Fungi incertae sedis</taxon>
        <taxon>Mucoromycota</taxon>
        <taxon>Mucoromycotina</taxon>
        <taxon>Mucoromycetes</taxon>
        <taxon>Mucorales</taxon>
        <taxon>Cunninghamellaceae</taxon>
        <taxon>Absidia</taxon>
    </lineage>
</organism>
<proteinExistence type="predicted"/>
<dbReference type="SUPFAM" id="SSF50370">
    <property type="entry name" value="Ricin B-like lectins"/>
    <property type="match status" value="1"/>
</dbReference>
<sequence>MRKQDLEAVDHFPDGLFFMRCKEKDMTIDVNNGGMLKMVDSINQLWMHEEGFLINKKSGLVIDVRGGALQQGKPLIQYAMKPGLARNQRWMYKDGFIFPIAAPDLVIDIRGGDFKETNGLYLNTKDLHSKTQKWLIQPFANEKSQDELALLRPPPSKPEDMYDSYRMAYIEKQQGLSTKILTGAAAFRALKNHIAHQKEIQQPIVTPQARDTIQKLAKDEIQALCHQKAMQDLIYATEQAALTYFAREYEE</sequence>
<gene>
    <name evidence="1" type="primary">ABSGL_00583.1 scaffold 832</name>
</gene>
<dbReference type="InParanoid" id="A0A163ITP8"/>
<dbReference type="EMBL" id="LT550270">
    <property type="protein sequence ID" value="SAL95265.1"/>
    <property type="molecule type" value="Genomic_DNA"/>
</dbReference>